<organism evidence="2 3">
    <name type="scientific">Paspalum notatum var. saurae</name>
    <dbReference type="NCBI Taxonomy" id="547442"/>
    <lineage>
        <taxon>Eukaryota</taxon>
        <taxon>Viridiplantae</taxon>
        <taxon>Streptophyta</taxon>
        <taxon>Embryophyta</taxon>
        <taxon>Tracheophyta</taxon>
        <taxon>Spermatophyta</taxon>
        <taxon>Magnoliopsida</taxon>
        <taxon>Liliopsida</taxon>
        <taxon>Poales</taxon>
        <taxon>Poaceae</taxon>
        <taxon>PACMAD clade</taxon>
        <taxon>Panicoideae</taxon>
        <taxon>Andropogonodae</taxon>
        <taxon>Paspaleae</taxon>
        <taxon>Paspalinae</taxon>
        <taxon>Paspalum</taxon>
    </lineage>
</organism>
<accession>A0AAQ3WDH0</accession>
<dbReference type="PANTHER" id="PTHR11607:SF61">
    <property type="entry name" value="ALPHA-MANNOSIDASE"/>
    <property type="match status" value="1"/>
</dbReference>
<dbReference type="SUPFAM" id="SSF74650">
    <property type="entry name" value="Galactose mutarotase-like"/>
    <property type="match status" value="1"/>
</dbReference>
<evidence type="ECO:0000313" key="2">
    <source>
        <dbReference type="EMBL" id="WVZ58031.1"/>
    </source>
</evidence>
<dbReference type="PANTHER" id="PTHR11607">
    <property type="entry name" value="ALPHA-MANNOSIDASE"/>
    <property type="match status" value="1"/>
</dbReference>
<dbReference type="EMBL" id="CP144746">
    <property type="protein sequence ID" value="WVZ58031.1"/>
    <property type="molecule type" value="Genomic_DNA"/>
</dbReference>
<reference evidence="2 3" key="1">
    <citation type="submission" date="2024-02" db="EMBL/GenBank/DDBJ databases">
        <title>High-quality chromosome-scale genome assembly of Pensacola bahiagrass (Paspalum notatum Flugge var. saurae).</title>
        <authorList>
            <person name="Vega J.M."/>
            <person name="Podio M."/>
            <person name="Orjuela J."/>
            <person name="Siena L.A."/>
            <person name="Pessino S.C."/>
            <person name="Combes M.C."/>
            <person name="Mariac C."/>
            <person name="Albertini E."/>
            <person name="Pupilli F."/>
            <person name="Ortiz J.P.A."/>
            <person name="Leblanc O."/>
        </authorList>
    </citation>
    <scope>NUCLEOTIDE SEQUENCE [LARGE SCALE GENOMIC DNA]</scope>
    <source>
        <strain evidence="2">R1</strain>
        <tissue evidence="2">Leaf</tissue>
    </source>
</reference>
<evidence type="ECO:0000313" key="3">
    <source>
        <dbReference type="Proteomes" id="UP001341281"/>
    </source>
</evidence>
<dbReference type="AlphaFoldDB" id="A0AAQ3WDH0"/>
<proteinExistence type="predicted"/>
<dbReference type="Gene3D" id="2.60.40.1360">
    <property type="match status" value="1"/>
</dbReference>
<sequence>MYNLSTVFKTDISAVLTVKSGLDPHRLEFLKKITYGIDGKDGMIMRRILKDDSRGVGEPLDEVVCVDQDCQGLTARGTYYVNVEKLGHGSHWRRTYGQQVYSPFLLAFYNEDETSSKSYSVAKATMMDANYSLPDNVAIVTLQNLDDGTTLLRLAHLFQAGEDPVYSVVAKVDLKKVFGKRTIKELTETNLSANQKKSEMKKLNWRVVGGTESGPTPLKGGPVDSEALVVELGPMEIRTFLLRF</sequence>
<dbReference type="Pfam" id="PF17677">
    <property type="entry name" value="Glyco_hydro38C2"/>
    <property type="match status" value="1"/>
</dbReference>
<dbReference type="GO" id="GO:0005975">
    <property type="term" value="P:carbohydrate metabolic process"/>
    <property type="evidence" value="ECO:0007669"/>
    <property type="project" value="InterPro"/>
</dbReference>
<gene>
    <name evidence="2" type="ORF">U9M48_008343</name>
</gene>
<dbReference type="InterPro" id="IPR050843">
    <property type="entry name" value="Glycosyl_Hydrlase_38"/>
</dbReference>
<dbReference type="Proteomes" id="UP001341281">
    <property type="component" value="Chromosome 02"/>
</dbReference>
<keyword evidence="3" id="KW-1185">Reference proteome</keyword>
<evidence type="ECO:0000259" key="1">
    <source>
        <dbReference type="Pfam" id="PF17677"/>
    </source>
</evidence>
<protein>
    <recommendedName>
        <fullName evidence="1">Glycosyl hydrolases family 38 C-terminal domain-containing protein</fullName>
    </recommendedName>
</protein>
<dbReference type="GO" id="GO:0004559">
    <property type="term" value="F:alpha-mannosidase activity"/>
    <property type="evidence" value="ECO:0007669"/>
    <property type="project" value="TreeGrafter"/>
</dbReference>
<dbReference type="InterPro" id="IPR011013">
    <property type="entry name" value="Gal_mutarotase_sf_dom"/>
</dbReference>
<dbReference type="InterPro" id="IPR041147">
    <property type="entry name" value="GH38_C"/>
</dbReference>
<dbReference type="FunFam" id="2.60.40.1360:FF:000001">
    <property type="entry name" value="Alpha-mannosidase"/>
    <property type="match status" value="1"/>
</dbReference>
<name>A0AAQ3WDH0_PASNO</name>
<feature type="domain" description="Glycosyl hydrolases family 38 C-terminal" evidence="1">
    <location>
        <begin position="136"/>
        <end position="240"/>
    </location>
</feature>
<dbReference type="GO" id="GO:0030246">
    <property type="term" value="F:carbohydrate binding"/>
    <property type="evidence" value="ECO:0007669"/>
    <property type="project" value="InterPro"/>
</dbReference>
<dbReference type="Gene3D" id="2.70.98.30">
    <property type="entry name" value="Golgi alpha-mannosidase II, domain 4"/>
    <property type="match status" value="1"/>
</dbReference>